<dbReference type="GeneID" id="68364496"/>
<dbReference type="EMBL" id="FRBP01000001">
    <property type="protein sequence ID" value="SHK87896.1"/>
    <property type="molecule type" value="Genomic_DNA"/>
</dbReference>
<protein>
    <recommendedName>
        <fullName evidence="3">GyrI-like small molecule binding domain-containing protein</fullName>
    </recommendedName>
</protein>
<dbReference type="SUPFAM" id="SSF55136">
    <property type="entry name" value="Probable bacterial effector-binding domain"/>
    <property type="match status" value="1"/>
</dbReference>
<proteinExistence type="predicted"/>
<dbReference type="RefSeq" id="WP_013381825.1">
    <property type="nucleotide sequence ID" value="NC_014624.2"/>
</dbReference>
<dbReference type="AlphaFoldDB" id="A0AB74ETM7"/>
<gene>
    <name evidence="1" type="ORF">SAMN04515649_101122</name>
</gene>
<evidence type="ECO:0000313" key="1">
    <source>
        <dbReference type="EMBL" id="SHK87896.1"/>
    </source>
</evidence>
<accession>A0AB74ETM7</accession>
<comment type="caution">
    <text evidence="1">The sequence shown here is derived from an EMBL/GenBank/DDBJ whole genome shotgun (WGS) entry which is preliminary data.</text>
</comment>
<evidence type="ECO:0008006" key="3">
    <source>
        <dbReference type="Google" id="ProtNLM"/>
    </source>
</evidence>
<sequence>MKEILVNKEKKLKLSNCIQYVFDPKESKTESKIINQMVNCIRSKGLKQIGPLITHTTVCIENDLPRIQIAYIMQVSEDTIKINEPYAFSREIYEEKCLMAEFRGKNDCIQIAYQKLSVYAYEHELKLRGDNYTVYLKQDESSSILAHIFMPLF</sequence>
<evidence type="ECO:0000313" key="2">
    <source>
        <dbReference type="Proteomes" id="UP000184012"/>
    </source>
</evidence>
<dbReference type="Proteomes" id="UP000184012">
    <property type="component" value="Unassembled WGS sequence"/>
</dbReference>
<dbReference type="InterPro" id="IPR011256">
    <property type="entry name" value="Reg_factor_effector_dom_sf"/>
</dbReference>
<organism evidence="1 2">
    <name type="scientific">Eubacterium callanderi</name>
    <dbReference type="NCBI Taxonomy" id="53442"/>
    <lineage>
        <taxon>Bacteria</taxon>
        <taxon>Bacillati</taxon>
        <taxon>Bacillota</taxon>
        <taxon>Clostridia</taxon>
        <taxon>Eubacteriales</taxon>
        <taxon>Eubacteriaceae</taxon>
        <taxon>Eubacterium</taxon>
    </lineage>
</organism>
<dbReference type="Gene3D" id="3.20.80.10">
    <property type="entry name" value="Regulatory factor, effector binding domain"/>
    <property type="match status" value="1"/>
</dbReference>
<name>A0AB74ETM7_9FIRM</name>
<reference evidence="1 2" key="1">
    <citation type="submission" date="2016-11" db="EMBL/GenBank/DDBJ databases">
        <authorList>
            <person name="Varghese N."/>
            <person name="Submissions S."/>
        </authorList>
    </citation>
    <scope>NUCLEOTIDE SEQUENCE [LARGE SCALE GENOMIC DNA]</scope>
    <source>
        <strain evidence="1 2">FD</strain>
    </source>
</reference>